<keyword evidence="2" id="KW-0012">Acyltransferase</keyword>
<dbReference type="EC" id="2.3.1.267" evidence="2"/>
<dbReference type="PANTHER" id="PTHR43792">
    <property type="entry name" value="GNAT FAMILY, PUTATIVE (AFU_ORTHOLOGUE AFUA_3G00765)-RELATED-RELATED"/>
    <property type="match status" value="1"/>
</dbReference>
<name>A0ABX0SIX7_9ACTN</name>
<comment type="caution">
    <text evidence="2">The sequence shown here is derived from an EMBL/GenBank/DDBJ whole genome shotgun (WGS) entry which is preliminary data.</text>
</comment>
<dbReference type="Gene3D" id="3.40.630.30">
    <property type="match status" value="1"/>
</dbReference>
<proteinExistence type="predicted"/>
<keyword evidence="2" id="KW-0808">Transferase</keyword>
<accession>A0ABX0SIX7</accession>
<dbReference type="SUPFAM" id="SSF55729">
    <property type="entry name" value="Acyl-CoA N-acyltransferases (Nat)"/>
    <property type="match status" value="1"/>
</dbReference>
<dbReference type="Pfam" id="PF13302">
    <property type="entry name" value="Acetyltransf_3"/>
    <property type="match status" value="1"/>
</dbReference>
<evidence type="ECO:0000313" key="2">
    <source>
        <dbReference type="EMBL" id="NIH56707.1"/>
    </source>
</evidence>
<protein>
    <submittedName>
        <fullName evidence="2">Ribosomal-protein-alanine N-acetyltransferase</fullName>
        <ecNumber evidence="2">2.3.1.267</ecNumber>
    </submittedName>
</protein>
<sequence>MDMHDLGTRTLTTARLSLRRLAVDDAGQMHTNWAGDPEVTTYLTWQPHATCADTRDYLASRVAAYADPATYDWGIELRDTGQLIGDISVVEADDAIAMKTIGYCLGRPWWHRGYTSEALAAVISFLIEQVGANRVAASHDPRNVFSGRVMAACGMRYEGTLRAGDRSNQGLVDSAVYAILADDYFADHTA</sequence>
<dbReference type="Proteomes" id="UP000749311">
    <property type="component" value="Unassembled WGS sequence"/>
</dbReference>
<dbReference type="InterPro" id="IPR000182">
    <property type="entry name" value="GNAT_dom"/>
</dbReference>
<evidence type="ECO:0000259" key="1">
    <source>
        <dbReference type="Pfam" id="PF13302"/>
    </source>
</evidence>
<dbReference type="InterPro" id="IPR016181">
    <property type="entry name" value="Acyl_CoA_acyltransferase"/>
</dbReference>
<dbReference type="InterPro" id="IPR051531">
    <property type="entry name" value="N-acetyltransferase"/>
</dbReference>
<feature type="domain" description="N-acetyltransferase" evidence="1">
    <location>
        <begin position="15"/>
        <end position="156"/>
    </location>
</feature>
<dbReference type="GO" id="GO:0008999">
    <property type="term" value="F:protein-N-terminal-alanine acetyltransferase activity"/>
    <property type="evidence" value="ECO:0007669"/>
    <property type="project" value="UniProtKB-EC"/>
</dbReference>
<organism evidence="2 3">
    <name type="scientific">Brooklawnia cerclae</name>
    <dbReference type="NCBI Taxonomy" id="349934"/>
    <lineage>
        <taxon>Bacteria</taxon>
        <taxon>Bacillati</taxon>
        <taxon>Actinomycetota</taxon>
        <taxon>Actinomycetes</taxon>
        <taxon>Propionibacteriales</taxon>
        <taxon>Propionibacteriaceae</taxon>
        <taxon>Brooklawnia</taxon>
    </lineage>
</organism>
<evidence type="ECO:0000313" key="3">
    <source>
        <dbReference type="Proteomes" id="UP000749311"/>
    </source>
</evidence>
<dbReference type="EMBL" id="JAAMOZ010000001">
    <property type="protein sequence ID" value="NIH56707.1"/>
    <property type="molecule type" value="Genomic_DNA"/>
</dbReference>
<reference evidence="2 3" key="1">
    <citation type="submission" date="2020-02" db="EMBL/GenBank/DDBJ databases">
        <title>Sequencing the genomes of 1000 actinobacteria strains.</title>
        <authorList>
            <person name="Klenk H.-P."/>
        </authorList>
    </citation>
    <scope>NUCLEOTIDE SEQUENCE [LARGE SCALE GENOMIC DNA]</scope>
    <source>
        <strain evidence="2 3">DSM 19609</strain>
    </source>
</reference>
<dbReference type="PANTHER" id="PTHR43792:SF1">
    <property type="entry name" value="N-ACETYLTRANSFERASE DOMAIN-CONTAINING PROTEIN"/>
    <property type="match status" value="1"/>
</dbReference>
<keyword evidence="3" id="KW-1185">Reference proteome</keyword>
<gene>
    <name evidence="2" type="ORF">FB473_001352</name>
</gene>